<gene>
    <name evidence="6" type="ORF">GSM42_06905</name>
</gene>
<accession>A0A6I4VPH5</accession>
<dbReference type="Gene3D" id="1.10.8.60">
    <property type="match status" value="1"/>
</dbReference>
<evidence type="ECO:0000256" key="1">
    <source>
        <dbReference type="ARBA" id="ARBA00022741"/>
    </source>
</evidence>
<proteinExistence type="predicted"/>
<evidence type="ECO:0000256" key="2">
    <source>
        <dbReference type="ARBA" id="ARBA00022840"/>
    </source>
</evidence>
<keyword evidence="4" id="KW-0804">Transcription</keyword>
<keyword evidence="7" id="KW-1185">Reference proteome</keyword>
<dbReference type="Gene3D" id="3.40.50.300">
    <property type="entry name" value="P-loop containing nucleotide triphosphate hydrolases"/>
    <property type="match status" value="1"/>
</dbReference>
<sequence length="583" mass="65608">MKIKIKGIAPYPGLRDLLTKVVGEHSRFSIDVEIANLEDALPIVKRAEEENYDVIISRGGTASVIRQHVSIPVVDIPVSGYDILRVLTLIKDSHSRLAIIGFPNICRGALTVAGLLDFEIPIYPIHDGLEVRQTLKKAVREGAQIVLGDVVTVEMAQELGHHGILITSGEESITEMLSEVEHIYEIYQKENERASFFQQMVQQAPMGMMLVNQIGEIQYSNESVKQWIGDISSLPRELVFLLKETSRQWEHVWVGNRAYHVCAIPQQDGVLIYVEPDSHASNEWNLIQKKQQLASFAQIVGSSEQITKTIQRAITYAQTDKQVWLSGEVGTGKAVFAEAIHLSNSRNQGNFYRVMCSSAVSDDQLAAELFGTSTQIGLLQIGVNDTLYLEEVDRLSVPLQERLAQVLRKGTKLRIISSSRIPWSNLLTSGVFDPELLHLLGECQLVIPALRERKADIQEMIRVRIAQHNIVSDKQFVGLRKEVLTELLAYDWPGNLKELENIMDELFILSSGYYIGMDEWNQVRERIEAKAANITAANIDLTGTWNQIEKKILEVVLREEGMNQSKAAKRLGISRATLWRKLK</sequence>
<evidence type="ECO:0000313" key="7">
    <source>
        <dbReference type="Proteomes" id="UP000430692"/>
    </source>
</evidence>
<dbReference type="GO" id="GO:0043565">
    <property type="term" value="F:sequence-specific DNA binding"/>
    <property type="evidence" value="ECO:0007669"/>
    <property type="project" value="InterPro"/>
</dbReference>
<keyword evidence="3" id="KW-0805">Transcription regulation</keyword>
<evidence type="ECO:0000256" key="3">
    <source>
        <dbReference type="ARBA" id="ARBA00023015"/>
    </source>
</evidence>
<dbReference type="Proteomes" id="UP000430692">
    <property type="component" value="Unassembled WGS sequence"/>
</dbReference>
<dbReference type="InterPro" id="IPR009057">
    <property type="entry name" value="Homeodomain-like_sf"/>
</dbReference>
<evidence type="ECO:0000259" key="5">
    <source>
        <dbReference type="PROSITE" id="PS50045"/>
    </source>
</evidence>
<dbReference type="CDD" id="cd00009">
    <property type="entry name" value="AAA"/>
    <property type="match status" value="1"/>
</dbReference>
<keyword evidence="2" id="KW-0067">ATP-binding</keyword>
<dbReference type="RefSeq" id="WP_160800823.1">
    <property type="nucleotide sequence ID" value="NZ_WUUL01000004.1"/>
</dbReference>
<dbReference type="SUPFAM" id="SSF52540">
    <property type="entry name" value="P-loop containing nucleoside triphosphate hydrolases"/>
    <property type="match status" value="1"/>
</dbReference>
<dbReference type="AlphaFoldDB" id="A0A6I4VPH5"/>
<dbReference type="Gene3D" id="3.40.50.10660">
    <property type="entry name" value="PrpR receptor domain-like"/>
    <property type="match status" value="1"/>
</dbReference>
<dbReference type="SUPFAM" id="SSF46689">
    <property type="entry name" value="Homeodomain-like"/>
    <property type="match status" value="1"/>
</dbReference>
<dbReference type="InterPro" id="IPR002078">
    <property type="entry name" value="Sigma_54_int"/>
</dbReference>
<dbReference type="InterPro" id="IPR010524">
    <property type="entry name" value="Sig_transdc_resp-reg_PrpR_N"/>
</dbReference>
<reference evidence="6 7" key="1">
    <citation type="submission" date="2019-12" db="EMBL/GenBank/DDBJ databases">
        <title>Whole-genome analyses of novel actinobacteria.</title>
        <authorList>
            <person name="Sahin N."/>
            <person name="Saygin H."/>
        </authorList>
    </citation>
    <scope>NUCLEOTIDE SEQUENCE [LARGE SCALE GENOMIC DNA]</scope>
    <source>
        <strain evidence="6 7">KC615</strain>
    </source>
</reference>
<dbReference type="PRINTS" id="PR01590">
    <property type="entry name" value="HTHFIS"/>
</dbReference>
<dbReference type="PROSITE" id="PS50045">
    <property type="entry name" value="SIGMA54_INTERACT_4"/>
    <property type="match status" value="1"/>
</dbReference>
<dbReference type="GO" id="GO:0006355">
    <property type="term" value="P:regulation of DNA-templated transcription"/>
    <property type="evidence" value="ECO:0007669"/>
    <property type="project" value="InterPro"/>
</dbReference>
<dbReference type="InterPro" id="IPR002197">
    <property type="entry name" value="HTH_Fis"/>
</dbReference>
<evidence type="ECO:0000313" key="6">
    <source>
        <dbReference type="EMBL" id="MXQ53459.1"/>
    </source>
</evidence>
<dbReference type="GO" id="GO:0000156">
    <property type="term" value="F:phosphorelay response regulator activity"/>
    <property type="evidence" value="ECO:0007669"/>
    <property type="project" value="InterPro"/>
</dbReference>
<dbReference type="Pfam" id="PF25601">
    <property type="entry name" value="AAA_lid_14"/>
    <property type="match status" value="1"/>
</dbReference>
<dbReference type="Pfam" id="PF06506">
    <property type="entry name" value="PrpR_N"/>
    <property type="match status" value="1"/>
</dbReference>
<dbReference type="EMBL" id="WUUL01000004">
    <property type="protein sequence ID" value="MXQ53459.1"/>
    <property type="molecule type" value="Genomic_DNA"/>
</dbReference>
<feature type="domain" description="Sigma-54 factor interaction" evidence="5">
    <location>
        <begin position="299"/>
        <end position="508"/>
    </location>
</feature>
<dbReference type="PANTHER" id="PTHR32071:SF57">
    <property type="entry name" value="C4-DICARBOXYLATE TRANSPORT TRANSCRIPTIONAL REGULATORY PROTEIN DCTD"/>
    <property type="match status" value="1"/>
</dbReference>
<organism evidence="6 7">
    <name type="scientific">Shimazuella alba</name>
    <dbReference type="NCBI Taxonomy" id="2690964"/>
    <lineage>
        <taxon>Bacteria</taxon>
        <taxon>Bacillati</taxon>
        <taxon>Bacillota</taxon>
        <taxon>Bacilli</taxon>
        <taxon>Bacillales</taxon>
        <taxon>Thermoactinomycetaceae</taxon>
        <taxon>Shimazuella</taxon>
    </lineage>
</organism>
<evidence type="ECO:0000256" key="4">
    <source>
        <dbReference type="ARBA" id="ARBA00023163"/>
    </source>
</evidence>
<dbReference type="GO" id="GO:0005524">
    <property type="term" value="F:ATP binding"/>
    <property type="evidence" value="ECO:0007669"/>
    <property type="project" value="UniProtKB-KW"/>
</dbReference>
<dbReference type="SUPFAM" id="SSF159800">
    <property type="entry name" value="PrpR receptor domain-like"/>
    <property type="match status" value="1"/>
</dbReference>
<name>A0A6I4VPH5_9BACL</name>
<dbReference type="PANTHER" id="PTHR32071">
    <property type="entry name" value="TRANSCRIPTIONAL REGULATORY PROTEIN"/>
    <property type="match status" value="1"/>
</dbReference>
<dbReference type="Pfam" id="PF00158">
    <property type="entry name" value="Sigma54_activat"/>
    <property type="match status" value="1"/>
</dbReference>
<dbReference type="Pfam" id="PF02954">
    <property type="entry name" value="HTH_8"/>
    <property type="match status" value="1"/>
</dbReference>
<comment type="caution">
    <text evidence="6">The sequence shown here is derived from an EMBL/GenBank/DDBJ whole genome shotgun (WGS) entry which is preliminary data.</text>
</comment>
<dbReference type="Gene3D" id="1.10.10.60">
    <property type="entry name" value="Homeodomain-like"/>
    <property type="match status" value="1"/>
</dbReference>
<keyword evidence="1" id="KW-0547">Nucleotide-binding</keyword>
<dbReference type="Gene3D" id="3.40.50.2300">
    <property type="match status" value="1"/>
</dbReference>
<protein>
    <submittedName>
        <fullName evidence="6">Winged helix-turn-helix transcriptional regulator</fullName>
    </submittedName>
</protein>
<dbReference type="InterPro" id="IPR058031">
    <property type="entry name" value="AAA_lid_NorR"/>
</dbReference>
<dbReference type="InterPro" id="IPR027417">
    <property type="entry name" value="P-loop_NTPase"/>
</dbReference>